<dbReference type="RefSeq" id="WP_008247777.1">
    <property type="nucleotide sequence ID" value="NZ_CP014544.1"/>
</dbReference>
<sequence>MERTLFIFEGEKTEKLYFQSLEKAFFNGEESRLLASFRNDIYDLYAQIDGDEDLDLFQLVKELNPNPNQGVILEGLRRDQIGQIYLFFDFEPQDNKFNGAKLLDMLARFDNETDNGKLFISYPMIEAIRDINDPAKYLALTVNLGECKGRIYKRLSANRGHQIFQDAKRINKLAWQLLIEANLKKANMLINEEVSLQPIDNQQLIAQAQIDRYLPVDQVAVLSAFPIFLVDYFGLSILE</sequence>
<reference evidence="1 2" key="1">
    <citation type="submission" date="2015-12" db="EMBL/GenBank/DDBJ databases">
        <authorList>
            <person name="Shamseldin A."/>
            <person name="Moawad H."/>
            <person name="Abd El-Rahim W.M."/>
            <person name="Sadowsky M.J."/>
        </authorList>
    </citation>
    <scope>NUCLEOTIDE SEQUENCE [LARGE SCALE GENOMIC DNA]</scope>
    <source>
        <strain evidence="1 2">SM2</strain>
    </source>
</reference>
<proteinExistence type="predicted"/>
<dbReference type="STRING" id="1470434.AZF00_08185"/>
<organism evidence="1 2">
    <name type="scientific">Zhongshania aliphaticivorans</name>
    <dbReference type="NCBI Taxonomy" id="1470434"/>
    <lineage>
        <taxon>Bacteria</taxon>
        <taxon>Pseudomonadati</taxon>
        <taxon>Pseudomonadota</taxon>
        <taxon>Gammaproteobacteria</taxon>
        <taxon>Cellvibrionales</taxon>
        <taxon>Spongiibacteraceae</taxon>
        <taxon>Zhongshania</taxon>
    </lineage>
</organism>
<name>A0A127M4X4_9GAMM</name>
<protein>
    <submittedName>
        <fullName evidence="1">Uncharacterized protein</fullName>
    </submittedName>
</protein>
<dbReference type="EMBL" id="CP014544">
    <property type="protein sequence ID" value="AMO68282.1"/>
    <property type="molecule type" value="Genomic_DNA"/>
</dbReference>
<evidence type="ECO:0000313" key="1">
    <source>
        <dbReference type="EMBL" id="AMO68282.1"/>
    </source>
</evidence>
<gene>
    <name evidence="1" type="ORF">AZF00_08185</name>
</gene>
<evidence type="ECO:0000313" key="2">
    <source>
        <dbReference type="Proteomes" id="UP000074119"/>
    </source>
</evidence>
<dbReference type="Proteomes" id="UP000074119">
    <property type="component" value="Chromosome"/>
</dbReference>
<accession>A0A127M4X4</accession>
<dbReference type="AlphaFoldDB" id="A0A127M4X4"/>
<dbReference type="KEGG" id="zal:AZF00_08185"/>